<dbReference type="RefSeq" id="WP_204917065.1">
    <property type="nucleotide sequence ID" value="NZ_BAAAQP010000002.1"/>
</dbReference>
<keyword evidence="4" id="KW-1185">Reference proteome</keyword>
<dbReference type="Pfam" id="PF14667">
    <property type="entry name" value="Polysacc_synt_C"/>
    <property type="match status" value="1"/>
</dbReference>
<dbReference type="PANTHER" id="PTHR43245:SF55">
    <property type="entry name" value="NAD(P)-BINDING DOMAIN-CONTAINING PROTEIN"/>
    <property type="match status" value="1"/>
</dbReference>
<accession>A0ABS2RHR9</accession>
<evidence type="ECO:0000259" key="1">
    <source>
        <dbReference type="Pfam" id="PF01370"/>
    </source>
</evidence>
<feature type="domain" description="Capsular polysaccharide assembling protein CapF C-terminal" evidence="2">
    <location>
        <begin position="248"/>
        <end position="358"/>
    </location>
</feature>
<dbReference type="InterPro" id="IPR001509">
    <property type="entry name" value="Epimerase_deHydtase"/>
</dbReference>
<evidence type="ECO:0000313" key="4">
    <source>
        <dbReference type="Proteomes" id="UP000704762"/>
    </source>
</evidence>
<dbReference type="InterPro" id="IPR036291">
    <property type="entry name" value="NAD(P)-bd_dom_sf"/>
</dbReference>
<dbReference type="InterPro" id="IPR050177">
    <property type="entry name" value="Lipid_A_modif_metabolic_enz"/>
</dbReference>
<dbReference type="GO" id="GO:0016491">
    <property type="term" value="F:oxidoreductase activity"/>
    <property type="evidence" value="ECO:0007669"/>
    <property type="project" value="UniProtKB-KW"/>
</dbReference>
<keyword evidence="3" id="KW-0560">Oxidoreductase</keyword>
<dbReference type="Gene3D" id="2.60.120.10">
    <property type="entry name" value="Jelly Rolls"/>
    <property type="match status" value="1"/>
</dbReference>
<dbReference type="SUPFAM" id="SSF51182">
    <property type="entry name" value="RmlC-like cupins"/>
    <property type="match status" value="1"/>
</dbReference>
<dbReference type="Proteomes" id="UP000704762">
    <property type="component" value="Unassembled WGS sequence"/>
</dbReference>
<dbReference type="InterPro" id="IPR011051">
    <property type="entry name" value="RmlC_Cupin_sf"/>
</dbReference>
<evidence type="ECO:0000313" key="3">
    <source>
        <dbReference type="EMBL" id="MBM7798540.1"/>
    </source>
</evidence>
<dbReference type="PANTHER" id="PTHR43245">
    <property type="entry name" value="BIFUNCTIONAL POLYMYXIN RESISTANCE PROTEIN ARNA"/>
    <property type="match status" value="1"/>
</dbReference>
<evidence type="ECO:0000259" key="2">
    <source>
        <dbReference type="Pfam" id="PF14667"/>
    </source>
</evidence>
<dbReference type="InterPro" id="IPR014710">
    <property type="entry name" value="RmlC-like_jellyroll"/>
</dbReference>
<reference evidence="3 4" key="1">
    <citation type="submission" date="2021-01" db="EMBL/GenBank/DDBJ databases">
        <title>Sequencing the genomes of 1000 actinobacteria strains.</title>
        <authorList>
            <person name="Klenk H.-P."/>
        </authorList>
    </citation>
    <scope>NUCLEOTIDE SEQUENCE [LARGE SCALE GENOMIC DNA]</scope>
    <source>
        <strain evidence="3 4">DSM 18662</strain>
    </source>
</reference>
<dbReference type="InterPro" id="IPR029303">
    <property type="entry name" value="CapF_C"/>
</dbReference>
<dbReference type="CDD" id="cd07007">
    <property type="entry name" value="cupin_CapF-like_C"/>
    <property type="match status" value="1"/>
</dbReference>
<organism evidence="3 4">
    <name type="scientific">Microlunatus panaciterrae</name>
    <dbReference type="NCBI Taxonomy" id="400768"/>
    <lineage>
        <taxon>Bacteria</taxon>
        <taxon>Bacillati</taxon>
        <taxon>Actinomycetota</taxon>
        <taxon>Actinomycetes</taxon>
        <taxon>Propionibacteriales</taxon>
        <taxon>Propionibacteriaceae</taxon>
        <taxon>Microlunatus</taxon>
    </lineage>
</organism>
<proteinExistence type="predicted"/>
<dbReference type="SUPFAM" id="SSF51735">
    <property type="entry name" value="NAD(P)-binding Rossmann-fold domains"/>
    <property type="match status" value="1"/>
</dbReference>
<dbReference type="EMBL" id="JAFBCF010000001">
    <property type="protein sequence ID" value="MBM7798540.1"/>
    <property type="molecule type" value="Genomic_DNA"/>
</dbReference>
<dbReference type="EC" id="1.1.1.367" evidence="3"/>
<name>A0ABS2RHR9_9ACTN</name>
<comment type="caution">
    <text evidence="3">The sequence shown here is derived from an EMBL/GenBank/DDBJ whole genome shotgun (WGS) entry which is preliminary data.</text>
</comment>
<protein>
    <submittedName>
        <fullName evidence="3">UDP-2-acetamido-2,6-beta-L-arabino-hexul-4-ose reductase</fullName>
        <ecNumber evidence="3">1.1.1.367</ecNumber>
    </submittedName>
</protein>
<dbReference type="Pfam" id="PF01370">
    <property type="entry name" value="Epimerase"/>
    <property type="match status" value="1"/>
</dbReference>
<dbReference type="Gene3D" id="3.40.50.720">
    <property type="entry name" value="NAD(P)-binding Rossmann-like Domain"/>
    <property type="match status" value="1"/>
</dbReference>
<feature type="domain" description="NAD-dependent epimerase/dehydratase" evidence="1">
    <location>
        <begin position="3"/>
        <end position="182"/>
    </location>
</feature>
<sequence length="371" mass="39733">MKVLLTGAGGFLGWHTRVRLRALTEHEVVAVDRDSWSQLPELVKDVDAVIHIAGVNRATPEEVEQGNVQLARDVAAAVLAAGGSPTVVFANSIQSGNDTPYGAGKSAASDLLAATARQTGSIYVDVRLPNLFGEHGRPQYNSFVATFVTAVVNGETPQISDRPVDLLHVQGAADALIGALSETASTSLSPAGTATTVQGVFDTLRTFNQLYDTGDIPPLLTDLDIDLFNTLRAARFPAHYPIGLTPRSDNRGSLVEVVRAHGGQGQTFVSTTKPAITRGEHFHLRKVERFVVLSGQARISLRKMFSDEVVSFDVTGDQPSIVDMPTMWVHNITNTGSTELTTLFWTHELFNPASPDTFAEPVLAPAAGVRS</sequence>
<gene>
    <name evidence="3" type="ORF">JOE57_001461</name>
</gene>